<dbReference type="AlphaFoldDB" id="A0AAD2G8P5"/>
<feature type="region of interest" description="Disordered" evidence="1">
    <location>
        <begin position="328"/>
        <end position="348"/>
    </location>
</feature>
<dbReference type="EMBL" id="CAKOGP040002280">
    <property type="protein sequence ID" value="CAJ1966390.1"/>
    <property type="molecule type" value="Genomic_DNA"/>
</dbReference>
<accession>A0AAD2G8P5</accession>
<keyword evidence="2" id="KW-0812">Transmembrane</keyword>
<keyword evidence="2" id="KW-0472">Membrane</keyword>
<feature type="region of interest" description="Disordered" evidence="1">
    <location>
        <begin position="1"/>
        <end position="279"/>
    </location>
</feature>
<keyword evidence="4" id="KW-1185">Reference proteome</keyword>
<proteinExistence type="predicted"/>
<evidence type="ECO:0000313" key="4">
    <source>
        <dbReference type="Proteomes" id="UP001295423"/>
    </source>
</evidence>
<feature type="compositionally biased region" description="Basic and acidic residues" evidence="1">
    <location>
        <begin position="87"/>
        <end position="96"/>
    </location>
</feature>
<dbReference type="Proteomes" id="UP001295423">
    <property type="component" value="Unassembled WGS sequence"/>
</dbReference>
<feature type="compositionally biased region" description="Basic and acidic residues" evidence="1">
    <location>
        <begin position="259"/>
        <end position="279"/>
    </location>
</feature>
<feature type="compositionally biased region" description="Basic and acidic residues" evidence="1">
    <location>
        <begin position="224"/>
        <end position="234"/>
    </location>
</feature>
<reference evidence="3" key="1">
    <citation type="submission" date="2023-08" db="EMBL/GenBank/DDBJ databases">
        <authorList>
            <person name="Audoor S."/>
            <person name="Bilcke G."/>
        </authorList>
    </citation>
    <scope>NUCLEOTIDE SEQUENCE</scope>
</reference>
<feature type="compositionally biased region" description="Basic and acidic residues" evidence="1">
    <location>
        <begin position="105"/>
        <end position="131"/>
    </location>
</feature>
<feature type="transmembrane region" description="Helical" evidence="2">
    <location>
        <begin position="459"/>
        <end position="480"/>
    </location>
</feature>
<protein>
    <submittedName>
        <fullName evidence="3">Uncharacterized protein</fullName>
    </submittedName>
</protein>
<comment type="caution">
    <text evidence="3">The sequence shown here is derived from an EMBL/GenBank/DDBJ whole genome shotgun (WGS) entry which is preliminary data.</text>
</comment>
<feature type="compositionally biased region" description="Polar residues" evidence="1">
    <location>
        <begin position="1"/>
        <end position="27"/>
    </location>
</feature>
<sequence>MTDTQVRKQVSATHIDQQLRTSSSPSFGNDEMHLDNNGEVLKTTTNSARSEKTLSIEEDEAQVAQSKSSLPLDKNELTPNTTSSTKSLKETPKSEGDAPPIIDLTHYEDEKVVTVDENDGEKANEIDRQKDDEEVDEKMTESTPSSKAKNTSDSSQKSKRKSKRASSTKRKSKVKTQKSEEETGNQETSSKKRLSKTKSVSNTIGSADGGSSKRTTSKSKSSTKPREEPSKFEKTPPTVPATPTKKQNGVVRQSTSTPNKKDSNANDFQKRKEAKEKRADDLRNYLGTVGDTLMVEPRSDDSVSYLTMPPALEANGGDHDSDLNKLPKSQVPPQTVNPMIKMGDDGECEPDRRLSYDLEALMRHKVPTKSRNSKWENVSVITDDVETVLGEDDNAEVVNLQSHDDVKLGDESGNMEFADIDLEQTSKEVATAVDCKLATKTTVVSILEDLQSLMIRKPITASVVFVFLVAALVVLGMALMQ</sequence>
<organism evidence="3 4">
    <name type="scientific">Cylindrotheca closterium</name>
    <dbReference type="NCBI Taxonomy" id="2856"/>
    <lineage>
        <taxon>Eukaryota</taxon>
        <taxon>Sar</taxon>
        <taxon>Stramenopiles</taxon>
        <taxon>Ochrophyta</taxon>
        <taxon>Bacillariophyta</taxon>
        <taxon>Bacillariophyceae</taxon>
        <taxon>Bacillariophycidae</taxon>
        <taxon>Bacillariales</taxon>
        <taxon>Bacillariaceae</taxon>
        <taxon>Cylindrotheca</taxon>
    </lineage>
</organism>
<evidence type="ECO:0000256" key="1">
    <source>
        <dbReference type="SAM" id="MobiDB-lite"/>
    </source>
</evidence>
<name>A0AAD2G8P5_9STRA</name>
<feature type="compositionally biased region" description="Basic residues" evidence="1">
    <location>
        <begin position="157"/>
        <end position="176"/>
    </location>
</feature>
<evidence type="ECO:0000256" key="2">
    <source>
        <dbReference type="SAM" id="Phobius"/>
    </source>
</evidence>
<gene>
    <name evidence="3" type="ORF">CYCCA115_LOCUS21974</name>
</gene>
<feature type="compositionally biased region" description="Polar residues" evidence="1">
    <location>
        <begin position="77"/>
        <end position="86"/>
    </location>
</feature>
<keyword evidence="2" id="KW-1133">Transmembrane helix</keyword>
<evidence type="ECO:0000313" key="3">
    <source>
        <dbReference type="EMBL" id="CAJ1966390.1"/>
    </source>
</evidence>